<dbReference type="PANTHER" id="PTHR42935">
    <property type="entry name" value="SLR0930 PROTEIN"/>
    <property type="match status" value="1"/>
</dbReference>
<dbReference type="InterPro" id="IPR008533">
    <property type="entry name" value="DUF815"/>
</dbReference>
<dbReference type="Gene3D" id="3.40.50.300">
    <property type="entry name" value="P-loop containing nucleotide triphosphate hydrolases"/>
    <property type="match status" value="1"/>
</dbReference>
<dbReference type="EMBL" id="FRCR01000007">
    <property type="protein sequence ID" value="SHM56204.1"/>
    <property type="molecule type" value="Genomic_DNA"/>
</dbReference>
<keyword evidence="2" id="KW-1185">Reference proteome</keyword>
<organism evidence="1 2">
    <name type="scientific">Caldanaerovirga acetigignens</name>
    <dbReference type="NCBI Taxonomy" id="447595"/>
    <lineage>
        <taxon>Bacteria</taxon>
        <taxon>Bacillati</taxon>
        <taxon>Bacillota</taxon>
        <taxon>Clostridia</taxon>
        <taxon>Thermosediminibacterales</taxon>
        <taxon>Thermosediminibacteraceae</taxon>
        <taxon>Caldanaerovirga</taxon>
    </lineage>
</organism>
<proteinExistence type="predicted"/>
<evidence type="ECO:0000313" key="1">
    <source>
        <dbReference type="EMBL" id="SHM56204.1"/>
    </source>
</evidence>
<accession>A0A1M7JT85</accession>
<sequence>MAPEMNSIVSSTILSLKSLSVYRRLLEDPLIKKFENLLKAAKSGDPLLSAEAYCDLLYGLLAKSERALGVGNSFQNLILDLMLEDENPFSLSSERAGKDTADHLKKLVKTDLKLLKSVFEFNFEVILSFIKAKLGLDLPSIPINREPKGNKFPYPEYYYREKYNLKQKLETSTGWENFVDDLAEFYKKVGCGIFGKYWAFRVKEKDGKLDLIGIAEPDPIRIHDIIGYEEQKMEVLRNTEQFVKGFKANNVLLYGDRGTGKSSTVKAMLHEFGERGLRIVEVLKYQLTCLPQIISLLRTRPQRFIVFIDDLSFEEHETEYKYLKAILEGSLEKTPENLLIYATSNRRHIVKEFTKDRTDELKPKDTVQEKLSLSDRFGITVVFPSPDQEAYLEIVEGIAKKRGINLDGETLRKLALRWELWNNQRSGRTARQFIDDLEGRLASGKLLNQQDY</sequence>
<name>A0A1M7JT85_9FIRM</name>
<dbReference type="Proteomes" id="UP000184375">
    <property type="component" value="Unassembled WGS sequence"/>
</dbReference>
<dbReference type="InterPro" id="IPR027417">
    <property type="entry name" value="P-loop_NTPase"/>
</dbReference>
<dbReference type="SUPFAM" id="SSF52540">
    <property type="entry name" value="P-loop containing nucleoside triphosphate hydrolases"/>
    <property type="match status" value="1"/>
</dbReference>
<dbReference type="AlphaFoldDB" id="A0A1M7JT85"/>
<protein>
    <submittedName>
        <fullName evidence="1">Uncharacterized protein</fullName>
    </submittedName>
</protein>
<dbReference type="STRING" id="447595.SAMN05660826_01333"/>
<dbReference type="Pfam" id="PF05673">
    <property type="entry name" value="DUF815"/>
    <property type="match status" value="1"/>
</dbReference>
<dbReference type="CDD" id="cd00009">
    <property type="entry name" value="AAA"/>
    <property type="match status" value="1"/>
</dbReference>
<gene>
    <name evidence="1" type="ORF">SAMN05660826_01333</name>
</gene>
<dbReference type="PANTHER" id="PTHR42935:SF1">
    <property type="entry name" value="SLR0930 PROTEIN"/>
    <property type="match status" value="1"/>
</dbReference>
<evidence type="ECO:0000313" key="2">
    <source>
        <dbReference type="Proteomes" id="UP000184375"/>
    </source>
</evidence>
<reference evidence="2" key="1">
    <citation type="submission" date="2016-11" db="EMBL/GenBank/DDBJ databases">
        <authorList>
            <person name="Varghese N."/>
            <person name="Submissions S."/>
        </authorList>
    </citation>
    <scope>NUCLEOTIDE SEQUENCE [LARGE SCALE GENOMIC DNA]</scope>
    <source>
        <strain evidence="2">DSM 18802</strain>
    </source>
</reference>